<name>A0A2W4WBE8_9CYAN</name>
<comment type="caution">
    <text evidence="2">The sequence shown here is derived from an EMBL/GenBank/DDBJ whole genome shotgun (WGS) entry which is preliminary data.</text>
</comment>
<dbReference type="EMBL" id="QBML01000007">
    <property type="protein sequence ID" value="PZO42383.1"/>
    <property type="molecule type" value="Genomic_DNA"/>
</dbReference>
<dbReference type="Pfam" id="PF10999">
    <property type="entry name" value="DUF2839"/>
    <property type="match status" value="1"/>
</dbReference>
<evidence type="ECO:0000256" key="1">
    <source>
        <dbReference type="SAM" id="Phobius"/>
    </source>
</evidence>
<dbReference type="Proteomes" id="UP000249467">
    <property type="component" value="Unassembled WGS sequence"/>
</dbReference>
<evidence type="ECO:0000313" key="2">
    <source>
        <dbReference type="EMBL" id="PZO42383.1"/>
    </source>
</evidence>
<proteinExistence type="predicted"/>
<gene>
    <name evidence="2" type="ORF">DCF19_07275</name>
</gene>
<dbReference type="AlphaFoldDB" id="A0A2W4WBE8"/>
<reference evidence="2 3" key="2">
    <citation type="submission" date="2018-06" db="EMBL/GenBank/DDBJ databases">
        <title>Metagenomic assembly of (sub)arctic Cyanobacteria and their associated microbiome from non-axenic cultures.</title>
        <authorList>
            <person name="Baurain D."/>
        </authorList>
    </citation>
    <scope>NUCLEOTIDE SEQUENCE [LARGE SCALE GENOMIC DNA]</scope>
    <source>
        <strain evidence="2">ULC066bin1</strain>
    </source>
</reference>
<keyword evidence="1" id="KW-0812">Transmembrane</keyword>
<reference evidence="2 3" key="1">
    <citation type="submission" date="2018-04" db="EMBL/GenBank/DDBJ databases">
        <authorList>
            <person name="Go L.Y."/>
            <person name="Mitchell J.A."/>
        </authorList>
    </citation>
    <scope>NUCLEOTIDE SEQUENCE [LARGE SCALE GENOMIC DNA]</scope>
    <source>
        <strain evidence="2">ULC066bin1</strain>
    </source>
</reference>
<keyword evidence="1" id="KW-1133">Transmembrane helix</keyword>
<evidence type="ECO:0000313" key="3">
    <source>
        <dbReference type="Proteomes" id="UP000249467"/>
    </source>
</evidence>
<protein>
    <recommendedName>
        <fullName evidence="4">DUF2839 domain-containing protein</fullName>
    </recommendedName>
</protein>
<dbReference type="InterPro" id="IPR021262">
    <property type="entry name" value="DUF2839"/>
</dbReference>
<feature type="transmembrane region" description="Helical" evidence="1">
    <location>
        <begin position="43"/>
        <end position="68"/>
    </location>
</feature>
<sequence length="72" mass="8188">MGESKRRKQVLGEDYGKTEPIASWIPFLTKDKAETFVKVSTQAAWYGIGAMVVIWVTIRFIGPAFGWWHLAD</sequence>
<keyword evidence="1" id="KW-0472">Membrane</keyword>
<organism evidence="2 3">
    <name type="scientific">Pseudanabaena frigida</name>
    <dbReference type="NCBI Taxonomy" id="945775"/>
    <lineage>
        <taxon>Bacteria</taxon>
        <taxon>Bacillati</taxon>
        <taxon>Cyanobacteriota</taxon>
        <taxon>Cyanophyceae</taxon>
        <taxon>Pseudanabaenales</taxon>
        <taxon>Pseudanabaenaceae</taxon>
        <taxon>Pseudanabaena</taxon>
    </lineage>
</organism>
<accession>A0A2W4WBE8</accession>
<evidence type="ECO:0008006" key="4">
    <source>
        <dbReference type="Google" id="ProtNLM"/>
    </source>
</evidence>